<feature type="region of interest" description="Disordered" evidence="2">
    <location>
        <begin position="118"/>
        <end position="146"/>
    </location>
</feature>
<evidence type="ECO:0000256" key="1">
    <source>
        <dbReference type="ARBA" id="ARBA00010407"/>
    </source>
</evidence>
<dbReference type="Proteomes" id="UP001054889">
    <property type="component" value="Unassembled WGS sequence"/>
</dbReference>
<sequence length="309" mass="33821">MVLCKMDPDITRWGLHHLLPGGVASDYSAPTTTTAVADFTGYAQLDDGHTSVDINIEHVTCNNAVENDEIIAQALQEELSQIAQAEAFGAFSSAADDNRSAVLAQEWSHPRIIHVAASGSASAPSSQQAESREPFTSCSNPGDDNVKDGEPCLIDLVEDFSVLDGEVGKRLNDMVPVPHVPKTNGEIPSVDEAISDHQRLLDRLVLYGLVELKVNGDGNCQLESHPDLYAGYVPMDYKEYLKKMSKIALRCYYGVKIFILTSFRDTCYIEILPIVEKSKRDDEGGIQSYVHSFVVSTESLIGNAREVED</sequence>
<comment type="caution">
    <text evidence="3">The sequence shown here is derived from an EMBL/GenBank/DDBJ whole genome shotgun (WGS) entry which is preliminary data.</text>
</comment>
<feature type="compositionally biased region" description="Low complexity" evidence="2">
    <location>
        <begin position="118"/>
        <end position="129"/>
    </location>
</feature>
<evidence type="ECO:0000256" key="2">
    <source>
        <dbReference type="SAM" id="MobiDB-lite"/>
    </source>
</evidence>
<dbReference type="PANTHER" id="PTHR12419">
    <property type="entry name" value="OTU DOMAIN CONTAINING PROTEIN"/>
    <property type="match status" value="1"/>
</dbReference>
<evidence type="ECO:0008006" key="5">
    <source>
        <dbReference type="Google" id="ProtNLM"/>
    </source>
</evidence>
<dbReference type="PANTHER" id="PTHR12419:SF111">
    <property type="entry name" value="OVARIAN TUMOR DOMAIN-CONTAINING DEUBIQUITINATING ENZYME 9"/>
    <property type="match status" value="1"/>
</dbReference>
<accession>A0AAV5CH27</accession>
<evidence type="ECO:0000313" key="4">
    <source>
        <dbReference type="Proteomes" id="UP001054889"/>
    </source>
</evidence>
<dbReference type="AlphaFoldDB" id="A0AAV5CH27"/>
<keyword evidence="4" id="KW-1185">Reference proteome</keyword>
<dbReference type="InterPro" id="IPR050704">
    <property type="entry name" value="Peptidase_C85-like"/>
</dbReference>
<proteinExistence type="inferred from homology"/>
<protein>
    <recommendedName>
        <fullName evidence="5">OTU domain-containing protein</fullName>
    </recommendedName>
</protein>
<name>A0AAV5CH27_ELECO</name>
<reference evidence="3" key="2">
    <citation type="submission" date="2021-12" db="EMBL/GenBank/DDBJ databases">
        <title>Resequencing data analysis of finger millet.</title>
        <authorList>
            <person name="Hatakeyama M."/>
            <person name="Aluri S."/>
            <person name="Balachadran M.T."/>
            <person name="Sivarajan S.R."/>
            <person name="Poveda L."/>
            <person name="Shimizu-Inatsugi R."/>
            <person name="Schlapbach R."/>
            <person name="Sreeman S.M."/>
            <person name="Shimizu K.K."/>
        </authorList>
    </citation>
    <scope>NUCLEOTIDE SEQUENCE</scope>
</reference>
<comment type="similarity">
    <text evidence="1">Belongs to the peptidase C85 family.</text>
</comment>
<gene>
    <name evidence="3" type="primary">ga14241</name>
    <name evidence="3" type="ORF">PR202_ga14241</name>
</gene>
<evidence type="ECO:0000313" key="3">
    <source>
        <dbReference type="EMBL" id="GJM97322.1"/>
    </source>
</evidence>
<organism evidence="3 4">
    <name type="scientific">Eleusine coracana subsp. coracana</name>
    <dbReference type="NCBI Taxonomy" id="191504"/>
    <lineage>
        <taxon>Eukaryota</taxon>
        <taxon>Viridiplantae</taxon>
        <taxon>Streptophyta</taxon>
        <taxon>Embryophyta</taxon>
        <taxon>Tracheophyta</taxon>
        <taxon>Spermatophyta</taxon>
        <taxon>Magnoliopsida</taxon>
        <taxon>Liliopsida</taxon>
        <taxon>Poales</taxon>
        <taxon>Poaceae</taxon>
        <taxon>PACMAD clade</taxon>
        <taxon>Chloridoideae</taxon>
        <taxon>Cynodonteae</taxon>
        <taxon>Eleusininae</taxon>
        <taxon>Eleusine</taxon>
    </lineage>
</organism>
<dbReference type="GO" id="GO:0016579">
    <property type="term" value="P:protein deubiquitination"/>
    <property type="evidence" value="ECO:0007669"/>
    <property type="project" value="TreeGrafter"/>
</dbReference>
<dbReference type="EMBL" id="BQKI01000006">
    <property type="protein sequence ID" value="GJM97322.1"/>
    <property type="molecule type" value="Genomic_DNA"/>
</dbReference>
<dbReference type="GO" id="GO:0004843">
    <property type="term" value="F:cysteine-type deubiquitinase activity"/>
    <property type="evidence" value="ECO:0007669"/>
    <property type="project" value="TreeGrafter"/>
</dbReference>
<reference evidence="3" key="1">
    <citation type="journal article" date="2018" name="DNA Res.">
        <title>Multiple hybrid de novo genome assembly of finger millet, an orphan allotetraploid crop.</title>
        <authorList>
            <person name="Hatakeyama M."/>
            <person name="Aluri S."/>
            <person name="Balachadran M.T."/>
            <person name="Sivarajan S.R."/>
            <person name="Patrignani A."/>
            <person name="Gruter S."/>
            <person name="Poveda L."/>
            <person name="Shimizu-Inatsugi R."/>
            <person name="Baeten J."/>
            <person name="Francoijs K.J."/>
            <person name="Nataraja K.N."/>
            <person name="Reddy Y.A.N."/>
            <person name="Phadnis S."/>
            <person name="Ravikumar R.L."/>
            <person name="Schlapbach R."/>
            <person name="Sreeman S.M."/>
            <person name="Shimizu K.K."/>
        </authorList>
    </citation>
    <scope>NUCLEOTIDE SEQUENCE</scope>
</reference>